<dbReference type="AlphaFoldDB" id="A0A9K3GXI6"/>
<evidence type="ECO:0000313" key="1">
    <source>
        <dbReference type="EMBL" id="KAF5758638.1"/>
    </source>
</evidence>
<organism evidence="1 2">
    <name type="scientific">Helianthus annuus</name>
    <name type="common">Common sunflower</name>
    <dbReference type="NCBI Taxonomy" id="4232"/>
    <lineage>
        <taxon>Eukaryota</taxon>
        <taxon>Viridiplantae</taxon>
        <taxon>Streptophyta</taxon>
        <taxon>Embryophyta</taxon>
        <taxon>Tracheophyta</taxon>
        <taxon>Spermatophyta</taxon>
        <taxon>Magnoliopsida</taxon>
        <taxon>eudicotyledons</taxon>
        <taxon>Gunneridae</taxon>
        <taxon>Pentapetalae</taxon>
        <taxon>asterids</taxon>
        <taxon>campanulids</taxon>
        <taxon>Asterales</taxon>
        <taxon>Asteraceae</taxon>
        <taxon>Asteroideae</taxon>
        <taxon>Heliantheae alliance</taxon>
        <taxon>Heliantheae</taxon>
        <taxon>Helianthus</taxon>
    </lineage>
</organism>
<proteinExistence type="predicted"/>
<reference evidence="1" key="2">
    <citation type="submission" date="2020-06" db="EMBL/GenBank/DDBJ databases">
        <title>Helianthus annuus Genome sequencing and assembly Release 2.</title>
        <authorList>
            <person name="Gouzy J."/>
            <person name="Langlade N."/>
            <person name="Munos S."/>
        </authorList>
    </citation>
    <scope>NUCLEOTIDE SEQUENCE</scope>
    <source>
        <tissue evidence="1">Leaves</tissue>
    </source>
</reference>
<protein>
    <submittedName>
        <fullName evidence="1">Uncharacterized protein</fullName>
    </submittedName>
</protein>
<sequence>MCLMFLLRVDMDLKFISTHNQAGYLAAPPEKHKRLYTSLIKGLNSCRLVHALRDNPVVYESLVQDFWKAARFEVQGVDGKEMIEAEIQKKKIVVTEQMIREVLQFGDNESDPIDLPSGTVEAILPRLSYEGKYPSLVKKFLHPYWHLLAHMFILCMTENRGGTDQLNITQTAAFVALITNEPFNYSKYIFEGMKRNVTGVQKDKFIMYPRFLQMIFNARYSDLKRSGDTLELKPMGPSCFGALTTKKGT</sequence>
<accession>A0A9K3GXI6</accession>
<comment type="caution">
    <text evidence="1">The sequence shown here is derived from an EMBL/GenBank/DDBJ whole genome shotgun (WGS) entry which is preliminary data.</text>
</comment>
<evidence type="ECO:0000313" key="2">
    <source>
        <dbReference type="Proteomes" id="UP000215914"/>
    </source>
</evidence>
<dbReference type="Gramene" id="mRNA:HanXRQr2_Chr16g0731501">
    <property type="protein sequence ID" value="CDS:HanXRQr2_Chr16g0731501.1"/>
    <property type="gene ID" value="HanXRQr2_Chr16g0731501"/>
</dbReference>
<dbReference type="Proteomes" id="UP000215914">
    <property type="component" value="Unassembled WGS sequence"/>
</dbReference>
<name>A0A9K3GXI6_HELAN</name>
<keyword evidence="2" id="KW-1185">Reference proteome</keyword>
<gene>
    <name evidence="1" type="ORF">HanXRQr2_Chr16g0731501</name>
</gene>
<dbReference type="EMBL" id="MNCJ02000331">
    <property type="protein sequence ID" value="KAF5758638.1"/>
    <property type="molecule type" value="Genomic_DNA"/>
</dbReference>
<reference evidence="1" key="1">
    <citation type="journal article" date="2017" name="Nature">
        <title>The sunflower genome provides insights into oil metabolism, flowering and Asterid evolution.</title>
        <authorList>
            <person name="Badouin H."/>
            <person name="Gouzy J."/>
            <person name="Grassa C.J."/>
            <person name="Murat F."/>
            <person name="Staton S.E."/>
            <person name="Cottret L."/>
            <person name="Lelandais-Briere C."/>
            <person name="Owens G.L."/>
            <person name="Carrere S."/>
            <person name="Mayjonade B."/>
            <person name="Legrand L."/>
            <person name="Gill N."/>
            <person name="Kane N.C."/>
            <person name="Bowers J.E."/>
            <person name="Hubner S."/>
            <person name="Bellec A."/>
            <person name="Berard A."/>
            <person name="Berges H."/>
            <person name="Blanchet N."/>
            <person name="Boniface M.C."/>
            <person name="Brunel D."/>
            <person name="Catrice O."/>
            <person name="Chaidir N."/>
            <person name="Claudel C."/>
            <person name="Donnadieu C."/>
            <person name="Faraut T."/>
            <person name="Fievet G."/>
            <person name="Helmstetter N."/>
            <person name="King M."/>
            <person name="Knapp S.J."/>
            <person name="Lai Z."/>
            <person name="Le Paslier M.C."/>
            <person name="Lippi Y."/>
            <person name="Lorenzon L."/>
            <person name="Mandel J.R."/>
            <person name="Marage G."/>
            <person name="Marchand G."/>
            <person name="Marquand E."/>
            <person name="Bret-Mestries E."/>
            <person name="Morien E."/>
            <person name="Nambeesan S."/>
            <person name="Nguyen T."/>
            <person name="Pegot-Espagnet P."/>
            <person name="Pouilly N."/>
            <person name="Raftis F."/>
            <person name="Sallet E."/>
            <person name="Schiex T."/>
            <person name="Thomas J."/>
            <person name="Vandecasteele C."/>
            <person name="Vares D."/>
            <person name="Vear F."/>
            <person name="Vautrin S."/>
            <person name="Crespi M."/>
            <person name="Mangin B."/>
            <person name="Burke J.M."/>
            <person name="Salse J."/>
            <person name="Munos S."/>
            <person name="Vincourt P."/>
            <person name="Rieseberg L.H."/>
            <person name="Langlade N.B."/>
        </authorList>
    </citation>
    <scope>NUCLEOTIDE SEQUENCE</scope>
    <source>
        <tissue evidence="1">Leaves</tissue>
    </source>
</reference>